<feature type="region of interest" description="Disordered" evidence="2">
    <location>
        <begin position="1"/>
        <end position="28"/>
    </location>
</feature>
<dbReference type="InterPro" id="IPR002933">
    <property type="entry name" value="Peptidase_M20"/>
</dbReference>
<feature type="binding site" evidence="1">
    <location>
        <position position="173"/>
    </location>
    <ligand>
        <name>Mn(2+)</name>
        <dbReference type="ChEBI" id="CHEBI:29035"/>
        <label>1</label>
    </ligand>
</feature>
<organism evidence="4 5">
    <name type="scientific">Microbispora cellulosiformans</name>
    <dbReference type="NCBI Taxonomy" id="2614688"/>
    <lineage>
        <taxon>Bacteria</taxon>
        <taxon>Bacillati</taxon>
        <taxon>Actinomycetota</taxon>
        <taxon>Actinomycetes</taxon>
        <taxon>Streptosporangiales</taxon>
        <taxon>Streptosporangiaceae</taxon>
        <taxon>Microbispora</taxon>
    </lineage>
</organism>
<evidence type="ECO:0000313" key="5">
    <source>
        <dbReference type="Proteomes" id="UP000327011"/>
    </source>
</evidence>
<dbReference type="PANTHER" id="PTHR11014">
    <property type="entry name" value="PEPTIDASE M20 FAMILY MEMBER"/>
    <property type="match status" value="1"/>
</dbReference>
<dbReference type="Gene3D" id="3.40.630.10">
    <property type="entry name" value="Zn peptidases"/>
    <property type="match status" value="1"/>
</dbReference>
<dbReference type="GO" id="GO:0016787">
    <property type="term" value="F:hydrolase activity"/>
    <property type="evidence" value="ECO:0007669"/>
    <property type="project" value="UniProtKB-KW"/>
</dbReference>
<dbReference type="PIRSF" id="PIRSF005962">
    <property type="entry name" value="Pept_M20D_amidohydro"/>
    <property type="match status" value="1"/>
</dbReference>
<evidence type="ECO:0000256" key="2">
    <source>
        <dbReference type="SAM" id="MobiDB-lite"/>
    </source>
</evidence>
<dbReference type="Pfam" id="PF07687">
    <property type="entry name" value="M20_dimer"/>
    <property type="match status" value="1"/>
</dbReference>
<protein>
    <submittedName>
        <fullName evidence="4">Amidohydrolase</fullName>
    </submittedName>
</protein>
<keyword evidence="1" id="KW-0464">Manganese</keyword>
<feature type="binding site" evidence="1">
    <location>
        <position position="135"/>
    </location>
    <ligand>
        <name>Mn(2+)</name>
        <dbReference type="ChEBI" id="CHEBI:29035"/>
        <label>2</label>
    </ligand>
</feature>
<dbReference type="InterPro" id="IPR017439">
    <property type="entry name" value="Amidohydrolase"/>
</dbReference>
<evidence type="ECO:0000259" key="3">
    <source>
        <dbReference type="Pfam" id="PF07687"/>
    </source>
</evidence>
<comment type="caution">
    <text evidence="4">The sequence shown here is derived from an EMBL/GenBank/DDBJ whole genome shotgun (WGS) entry which is preliminary data.</text>
</comment>
<dbReference type="SUPFAM" id="SSF53187">
    <property type="entry name" value="Zn-dependent exopeptidases"/>
    <property type="match status" value="1"/>
</dbReference>
<dbReference type="NCBIfam" id="TIGR01891">
    <property type="entry name" value="amidohydrolases"/>
    <property type="match status" value="1"/>
</dbReference>
<dbReference type="Proteomes" id="UP000327011">
    <property type="component" value="Unassembled WGS sequence"/>
</dbReference>
<keyword evidence="5" id="KW-1185">Reference proteome</keyword>
<dbReference type="SUPFAM" id="SSF55031">
    <property type="entry name" value="Bacterial exopeptidase dimerisation domain"/>
    <property type="match status" value="1"/>
</dbReference>
<feature type="binding site" evidence="1">
    <location>
        <position position="396"/>
    </location>
    <ligand>
        <name>Mn(2+)</name>
        <dbReference type="ChEBI" id="CHEBI:29035"/>
        <label>2</label>
    </ligand>
</feature>
<dbReference type="AlphaFoldDB" id="A0A5J5KAP7"/>
<feature type="compositionally biased region" description="Basic and acidic residues" evidence="2">
    <location>
        <begin position="1"/>
        <end position="13"/>
    </location>
</feature>
<dbReference type="GO" id="GO:0046872">
    <property type="term" value="F:metal ion binding"/>
    <property type="evidence" value="ECO:0007669"/>
    <property type="project" value="UniProtKB-KW"/>
</dbReference>
<reference evidence="4 5" key="1">
    <citation type="submission" date="2019-09" db="EMBL/GenBank/DDBJ databases">
        <title>Screening of Novel Bioactive Compounds from Soil-Associated.</title>
        <authorList>
            <person name="Gong X."/>
        </authorList>
    </citation>
    <scope>NUCLEOTIDE SEQUENCE [LARGE SCALE GENOMIC DNA]</scope>
    <source>
        <strain evidence="4 5">Gxj-6</strain>
    </source>
</reference>
<sequence>MTRGRDGSPEKGRPVATSSKLATPDAAVPGSTDLAAQLADFLREHNDELIEFRRDLHAHPEIAFSEHRTTEKIAERMTDAGLTPHPLSRGTGLWVDLGRGEGPTVALRADIDALPMEDEKDVPYRSTNPNACHACGHDVHTAMVIGAGLFLASQADAGALPGRVRLIFQPAEEVASGALEVMRDGGLNDVDRIFALHCDPRLDAGHVGLRTGPITGSCDSLRIRVAGPGGHTARPHLTVDLVYALSKIVTELPAALSRRVDPRSSLSLVWGQISAGSVANAIPDVGTAQGTIRSLDEEAWHQAPDLVKALLDSVACAYGVDAEIDYRRGTPPTVNEATSIQMLHDAVTQIIGEGRAVPTPQSLGGEDFSWYLESVPGALARLGTRPPGAVDEVDLHRPQFDVDERAIGVGVKVLAATALTALWGGNR</sequence>
<gene>
    <name evidence="4" type="ORF">F5972_02485</name>
</gene>
<dbReference type="Pfam" id="PF01546">
    <property type="entry name" value="Peptidase_M20"/>
    <property type="match status" value="1"/>
</dbReference>
<name>A0A5J5KAP7_9ACTN</name>
<keyword evidence="1" id="KW-0479">Metal-binding</keyword>
<dbReference type="EMBL" id="VYTZ01000001">
    <property type="protein sequence ID" value="KAA9382060.1"/>
    <property type="molecule type" value="Genomic_DNA"/>
</dbReference>
<dbReference type="InterPro" id="IPR011650">
    <property type="entry name" value="Peptidase_M20_dimer"/>
</dbReference>
<feature type="domain" description="Peptidase M20 dimerisation" evidence="3">
    <location>
        <begin position="220"/>
        <end position="314"/>
    </location>
</feature>
<comment type="cofactor">
    <cofactor evidence="1">
        <name>Mn(2+)</name>
        <dbReference type="ChEBI" id="CHEBI:29035"/>
    </cofactor>
    <text evidence="1">The Mn(2+) ion enhances activity.</text>
</comment>
<dbReference type="PANTHER" id="PTHR11014:SF63">
    <property type="entry name" value="METALLOPEPTIDASE, PUTATIVE (AFU_ORTHOLOGUE AFUA_6G09600)-RELATED"/>
    <property type="match status" value="1"/>
</dbReference>
<keyword evidence="4" id="KW-0378">Hydrolase</keyword>
<proteinExistence type="predicted"/>
<evidence type="ECO:0000313" key="4">
    <source>
        <dbReference type="EMBL" id="KAA9382060.1"/>
    </source>
</evidence>
<dbReference type="InterPro" id="IPR036264">
    <property type="entry name" value="Bact_exopeptidase_dim_dom"/>
</dbReference>
<evidence type="ECO:0000256" key="1">
    <source>
        <dbReference type="PIRSR" id="PIRSR005962-1"/>
    </source>
</evidence>
<feature type="binding site" evidence="1">
    <location>
        <position position="137"/>
    </location>
    <ligand>
        <name>Mn(2+)</name>
        <dbReference type="ChEBI" id="CHEBI:29035"/>
        <label>2</label>
    </ligand>
</feature>
<feature type="binding site" evidence="1">
    <location>
        <position position="197"/>
    </location>
    <ligand>
        <name>Mn(2+)</name>
        <dbReference type="ChEBI" id="CHEBI:29035"/>
        <label>2</label>
    </ligand>
</feature>
<dbReference type="Gene3D" id="3.30.70.360">
    <property type="match status" value="1"/>
</dbReference>
<accession>A0A5J5KAP7</accession>